<gene>
    <name evidence="8" type="ORF">HYPSUDRAFT_67935</name>
</gene>
<evidence type="ECO:0008006" key="10">
    <source>
        <dbReference type="Google" id="ProtNLM"/>
    </source>
</evidence>
<dbReference type="GO" id="GO:0000981">
    <property type="term" value="F:DNA-binding transcription factor activity, RNA polymerase II-specific"/>
    <property type="evidence" value="ECO:0007669"/>
    <property type="project" value="InterPro"/>
</dbReference>
<keyword evidence="3" id="KW-0238">DNA-binding</keyword>
<dbReference type="PANTHER" id="PTHR46910:SF3">
    <property type="entry name" value="HALOTOLERANCE PROTEIN 9-RELATED"/>
    <property type="match status" value="1"/>
</dbReference>
<dbReference type="STRING" id="945553.A0A0D2NR17"/>
<accession>A0A0D2NR17</accession>
<evidence type="ECO:0000256" key="4">
    <source>
        <dbReference type="ARBA" id="ARBA00023242"/>
    </source>
</evidence>
<evidence type="ECO:0000256" key="2">
    <source>
        <dbReference type="ARBA" id="ARBA00022723"/>
    </source>
</evidence>
<dbReference type="CDD" id="cd00067">
    <property type="entry name" value="GAL4"/>
    <property type="match status" value="1"/>
</dbReference>
<feature type="region of interest" description="Disordered" evidence="5">
    <location>
        <begin position="642"/>
        <end position="679"/>
    </location>
</feature>
<dbReference type="SMART" id="SM00906">
    <property type="entry name" value="Fungal_trans"/>
    <property type="match status" value="1"/>
</dbReference>
<dbReference type="AlphaFoldDB" id="A0A0D2NR17"/>
<evidence type="ECO:0000313" key="8">
    <source>
        <dbReference type="EMBL" id="KJA21189.1"/>
    </source>
</evidence>
<dbReference type="PANTHER" id="PTHR46910">
    <property type="entry name" value="TRANSCRIPTION FACTOR PDR1"/>
    <property type="match status" value="1"/>
</dbReference>
<keyword evidence="2" id="KW-0479">Metal-binding</keyword>
<dbReference type="InterPro" id="IPR036864">
    <property type="entry name" value="Zn2-C6_fun-type_DNA-bd_sf"/>
</dbReference>
<sequence length="787" mass="88656">MEFDLNSESSLQKSKRVRLAGACDACRRRKSDSAQMDGERCSYCQTADIKCTHDIPPKQTKAELTAAYIRTLEEKVNKMYHLLQKIYPDQDIDRLLDTLTESADTTYNKSTPEPGDALTFSYPIPKTIPGEVNASEMLSTDTSEEISEEDLAEVALSKHLDHLRIKERYFGSASSLMFVKHCSDLKAEITGFKADGSKYKRPSFWYLRPWEVEYARAQEPRYLYPDEHLLHNLVALYFAKVNPFLPLLHRPTFFKMLLEKQHHRDVSFGTVVLMVCALGARYSQDPQVLSPGDTSGLSAGWQYFRQVPLHPDGFRVSPVLHDLQYYCLVHVYLLTSSACHVAWNVLGLAIQSAMARGVHRRRSAPQKPSKHEELMKRAFWCLIFLDRSSSAFSGRPCVIADEDFDLDYPIECDDEYWEADDPEQAFKQPSGQPCTITGFVHMLKLFVILAFAHRTLYSTKKTKVLSGLPFDDGWEQRTVAQLDSSMNQWKNSLPDSLQWDPERTDLVTFHQSVHLHTAYSYAQIQIHRPFLIKKSPLSFTSLAICTNAARSCAHVLEAGMTRGIKASPLLITSVLNAGLVISLNLWGSGRSGFIKDPTKQMEDFQTCVNFLKESEKRWHIGGRSVDLLAELNFSAKDYQESPRNKRRWDSSCTPMQSTTSGYPQSGISCANPRTAMSEPAGENVPNPGLNVLSGISDWDFLLLQMGHVQPNIGTPANQGELPTDFPQTSIHINPTTGLSDTVGQAEQVPEFLMTEGDLFSLWSDIPRAFNQDEWGVYLADVANSSCP</sequence>
<evidence type="ECO:0000256" key="1">
    <source>
        <dbReference type="ARBA" id="ARBA00004123"/>
    </source>
</evidence>
<dbReference type="InterPro" id="IPR050987">
    <property type="entry name" value="AtrR-like"/>
</dbReference>
<protein>
    <recommendedName>
        <fullName evidence="10">Transcription factor domain-containing protein</fullName>
    </recommendedName>
</protein>
<dbReference type="CDD" id="cd12148">
    <property type="entry name" value="fungal_TF_MHR"/>
    <property type="match status" value="1"/>
</dbReference>
<dbReference type="Pfam" id="PF04082">
    <property type="entry name" value="Fungal_trans"/>
    <property type="match status" value="1"/>
</dbReference>
<evidence type="ECO:0000313" key="9">
    <source>
        <dbReference type="Proteomes" id="UP000054270"/>
    </source>
</evidence>
<dbReference type="GO" id="GO:0006351">
    <property type="term" value="P:DNA-templated transcription"/>
    <property type="evidence" value="ECO:0007669"/>
    <property type="project" value="InterPro"/>
</dbReference>
<dbReference type="SUPFAM" id="SSF57701">
    <property type="entry name" value="Zn2/Cys6 DNA-binding domain"/>
    <property type="match status" value="1"/>
</dbReference>
<comment type="subcellular location">
    <subcellularLocation>
        <location evidence="1">Nucleus</location>
    </subcellularLocation>
</comment>
<organism evidence="8 9">
    <name type="scientific">Hypholoma sublateritium (strain FD-334 SS-4)</name>
    <dbReference type="NCBI Taxonomy" id="945553"/>
    <lineage>
        <taxon>Eukaryota</taxon>
        <taxon>Fungi</taxon>
        <taxon>Dikarya</taxon>
        <taxon>Basidiomycota</taxon>
        <taxon>Agaricomycotina</taxon>
        <taxon>Agaricomycetes</taxon>
        <taxon>Agaricomycetidae</taxon>
        <taxon>Agaricales</taxon>
        <taxon>Agaricineae</taxon>
        <taxon>Strophariaceae</taxon>
        <taxon>Hypholoma</taxon>
    </lineage>
</organism>
<dbReference type="Gene3D" id="4.10.240.10">
    <property type="entry name" value="Zn(2)-C6 fungal-type DNA-binding domain"/>
    <property type="match status" value="1"/>
</dbReference>
<dbReference type="InterPro" id="IPR001138">
    <property type="entry name" value="Zn2Cys6_DnaBD"/>
</dbReference>
<feature type="compositionally biased region" description="Polar residues" evidence="5">
    <location>
        <begin position="650"/>
        <end position="668"/>
    </location>
</feature>
<dbReference type="EMBL" id="KN817560">
    <property type="protein sequence ID" value="KJA21189.1"/>
    <property type="molecule type" value="Genomic_DNA"/>
</dbReference>
<reference evidence="9" key="1">
    <citation type="submission" date="2014-04" db="EMBL/GenBank/DDBJ databases">
        <title>Evolutionary Origins and Diversification of the Mycorrhizal Mutualists.</title>
        <authorList>
            <consortium name="DOE Joint Genome Institute"/>
            <consortium name="Mycorrhizal Genomics Consortium"/>
            <person name="Kohler A."/>
            <person name="Kuo A."/>
            <person name="Nagy L.G."/>
            <person name="Floudas D."/>
            <person name="Copeland A."/>
            <person name="Barry K.W."/>
            <person name="Cichocki N."/>
            <person name="Veneault-Fourrey C."/>
            <person name="LaButti K."/>
            <person name="Lindquist E.A."/>
            <person name="Lipzen A."/>
            <person name="Lundell T."/>
            <person name="Morin E."/>
            <person name="Murat C."/>
            <person name="Riley R."/>
            <person name="Ohm R."/>
            <person name="Sun H."/>
            <person name="Tunlid A."/>
            <person name="Henrissat B."/>
            <person name="Grigoriev I.V."/>
            <person name="Hibbett D.S."/>
            <person name="Martin F."/>
        </authorList>
    </citation>
    <scope>NUCLEOTIDE SEQUENCE [LARGE SCALE GENOMIC DNA]</scope>
    <source>
        <strain evidence="9">FD-334 SS-4</strain>
    </source>
</reference>
<feature type="domain" description="Xylanolytic transcriptional activator regulatory" evidence="7">
    <location>
        <begin position="342"/>
        <end position="415"/>
    </location>
</feature>
<evidence type="ECO:0000259" key="6">
    <source>
        <dbReference type="SMART" id="SM00066"/>
    </source>
</evidence>
<keyword evidence="9" id="KW-1185">Reference proteome</keyword>
<dbReference type="Proteomes" id="UP000054270">
    <property type="component" value="Unassembled WGS sequence"/>
</dbReference>
<feature type="domain" description="Zn(2)-C6 fungal-type" evidence="6">
    <location>
        <begin position="17"/>
        <end position="62"/>
    </location>
</feature>
<keyword evidence="4" id="KW-0539">Nucleus</keyword>
<dbReference type="InterPro" id="IPR007219">
    <property type="entry name" value="XnlR_reg_dom"/>
</dbReference>
<evidence type="ECO:0000259" key="7">
    <source>
        <dbReference type="SMART" id="SM00906"/>
    </source>
</evidence>
<name>A0A0D2NR17_HYPSF</name>
<dbReference type="OMA" id="ECTHNIP"/>
<dbReference type="GO" id="GO:0005634">
    <property type="term" value="C:nucleus"/>
    <property type="evidence" value="ECO:0007669"/>
    <property type="project" value="UniProtKB-SubCell"/>
</dbReference>
<evidence type="ECO:0000256" key="5">
    <source>
        <dbReference type="SAM" id="MobiDB-lite"/>
    </source>
</evidence>
<evidence type="ECO:0000256" key="3">
    <source>
        <dbReference type="ARBA" id="ARBA00023125"/>
    </source>
</evidence>
<dbReference type="SMART" id="SM00066">
    <property type="entry name" value="GAL4"/>
    <property type="match status" value="1"/>
</dbReference>
<dbReference type="OrthoDB" id="4456959at2759"/>
<dbReference type="GO" id="GO:0008270">
    <property type="term" value="F:zinc ion binding"/>
    <property type="evidence" value="ECO:0007669"/>
    <property type="project" value="InterPro"/>
</dbReference>
<proteinExistence type="predicted"/>
<dbReference type="GO" id="GO:0003677">
    <property type="term" value="F:DNA binding"/>
    <property type="evidence" value="ECO:0007669"/>
    <property type="project" value="UniProtKB-KW"/>
</dbReference>